<evidence type="ECO:0000313" key="2">
    <source>
        <dbReference type="Proteomes" id="UP000001997"/>
    </source>
</evidence>
<dbReference type="InParanoid" id="A5DMJ4"/>
<evidence type="ECO:0000313" key="1">
    <source>
        <dbReference type="EMBL" id="EDK40397.2"/>
    </source>
</evidence>
<dbReference type="EMBL" id="CH408159">
    <property type="protein sequence ID" value="EDK40397.2"/>
    <property type="molecule type" value="Genomic_DNA"/>
</dbReference>
<sequence>MFYNILGHFDKLCFKLRFYPSYTPAIICNYSELCEFNQFLQIVFLGHFLPDPVPLFAAAARTTAHTPHPLHKSPSAVFLNPRKQPQKRPCASISLTYCLCHLLPPVSRTLLPPHFHTPVLVSSKSSQSIFQIEQRTTSTHIKSTIKNHKLKSSVFTTTMQLAYPHHPRFFIHPPFLSVLWPAHVTYRFRTARWTSPTIALGPSIASVSYYSARSTHLIFVKIFHAQQTRNNMQRHSYNNCTPHTF</sequence>
<dbReference type="HOGENOM" id="CLU_1133937_0_0_1"/>
<dbReference type="Proteomes" id="UP000001997">
    <property type="component" value="Unassembled WGS sequence"/>
</dbReference>
<keyword evidence="2" id="KW-1185">Reference proteome</keyword>
<protein>
    <submittedName>
        <fullName evidence="1">Uncharacterized protein</fullName>
    </submittedName>
</protein>
<name>A5DMJ4_PICGU</name>
<dbReference type="RefSeq" id="XP_001483766.2">
    <property type="nucleotide sequence ID" value="XM_001483716.1"/>
</dbReference>
<accession>A5DMJ4</accession>
<proteinExistence type="predicted"/>
<dbReference type="AlphaFoldDB" id="A5DMJ4"/>
<dbReference type="GeneID" id="5125692"/>
<reference evidence="1 2" key="1">
    <citation type="journal article" date="2009" name="Nature">
        <title>Evolution of pathogenicity and sexual reproduction in eight Candida genomes.</title>
        <authorList>
            <person name="Butler G."/>
            <person name="Rasmussen M.D."/>
            <person name="Lin M.F."/>
            <person name="Santos M.A."/>
            <person name="Sakthikumar S."/>
            <person name="Munro C.A."/>
            <person name="Rheinbay E."/>
            <person name="Grabherr M."/>
            <person name="Forche A."/>
            <person name="Reedy J.L."/>
            <person name="Agrafioti I."/>
            <person name="Arnaud M.B."/>
            <person name="Bates S."/>
            <person name="Brown A.J."/>
            <person name="Brunke S."/>
            <person name="Costanzo M.C."/>
            <person name="Fitzpatrick D.A."/>
            <person name="de Groot P.W."/>
            <person name="Harris D."/>
            <person name="Hoyer L.L."/>
            <person name="Hube B."/>
            <person name="Klis F.M."/>
            <person name="Kodira C."/>
            <person name="Lennard N."/>
            <person name="Logue M.E."/>
            <person name="Martin R."/>
            <person name="Neiman A.M."/>
            <person name="Nikolaou E."/>
            <person name="Quail M.A."/>
            <person name="Quinn J."/>
            <person name="Santos M.C."/>
            <person name="Schmitzberger F.F."/>
            <person name="Sherlock G."/>
            <person name="Shah P."/>
            <person name="Silverstein K.A."/>
            <person name="Skrzypek M.S."/>
            <person name="Soll D."/>
            <person name="Staggs R."/>
            <person name="Stansfield I."/>
            <person name="Stumpf M.P."/>
            <person name="Sudbery P.E."/>
            <person name="Srikantha T."/>
            <person name="Zeng Q."/>
            <person name="Berman J."/>
            <person name="Berriman M."/>
            <person name="Heitman J."/>
            <person name="Gow N.A."/>
            <person name="Lorenz M.C."/>
            <person name="Birren B.W."/>
            <person name="Kellis M."/>
            <person name="Cuomo C.A."/>
        </authorList>
    </citation>
    <scope>NUCLEOTIDE SEQUENCE [LARGE SCALE GENOMIC DNA]</scope>
    <source>
        <strain evidence="2">ATCC 6260 / CBS 566 / DSM 6381 / JCM 1539 / NBRC 10279 / NRRL Y-324</strain>
    </source>
</reference>
<dbReference type="VEuPathDB" id="FungiDB:PGUG_04495"/>
<dbReference type="KEGG" id="pgu:PGUG_04495"/>
<organism evidence="1 2">
    <name type="scientific">Meyerozyma guilliermondii (strain ATCC 6260 / CBS 566 / DSM 6381 / JCM 1539 / NBRC 10279 / NRRL Y-324)</name>
    <name type="common">Yeast</name>
    <name type="synonym">Candida guilliermondii</name>
    <dbReference type="NCBI Taxonomy" id="294746"/>
    <lineage>
        <taxon>Eukaryota</taxon>
        <taxon>Fungi</taxon>
        <taxon>Dikarya</taxon>
        <taxon>Ascomycota</taxon>
        <taxon>Saccharomycotina</taxon>
        <taxon>Pichiomycetes</taxon>
        <taxon>Debaryomycetaceae</taxon>
        <taxon>Meyerozyma</taxon>
    </lineage>
</organism>
<gene>
    <name evidence="1" type="ORF">PGUG_04495</name>
</gene>